<proteinExistence type="predicted"/>
<reference evidence="2 3" key="2">
    <citation type="journal article" date="2017" name="Front. Plant Sci.">
        <title>Gene Classification and Mining of Molecular Markers Useful in Red Clover (Trifolium pratense) Breeding.</title>
        <authorList>
            <person name="Istvanek J."/>
            <person name="Dluhosova J."/>
            <person name="Dluhos P."/>
            <person name="Patkova L."/>
            <person name="Nedelnik J."/>
            <person name="Repkova J."/>
        </authorList>
    </citation>
    <scope>NUCLEOTIDE SEQUENCE [LARGE SCALE GENOMIC DNA]</scope>
    <source>
        <strain evidence="3">cv. Tatra</strain>
        <tissue evidence="2">Young leaves</tissue>
    </source>
</reference>
<feature type="non-terminal residue" evidence="2">
    <location>
        <position position="1"/>
    </location>
</feature>
<keyword evidence="1" id="KW-1133">Transmembrane helix</keyword>
<organism evidence="2 3">
    <name type="scientific">Trifolium pratense</name>
    <name type="common">Red clover</name>
    <dbReference type="NCBI Taxonomy" id="57577"/>
    <lineage>
        <taxon>Eukaryota</taxon>
        <taxon>Viridiplantae</taxon>
        <taxon>Streptophyta</taxon>
        <taxon>Embryophyta</taxon>
        <taxon>Tracheophyta</taxon>
        <taxon>Spermatophyta</taxon>
        <taxon>Magnoliopsida</taxon>
        <taxon>eudicotyledons</taxon>
        <taxon>Gunneridae</taxon>
        <taxon>Pentapetalae</taxon>
        <taxon>rosids</taxon>
        <taxon>fabids</taxon>
        <taxon>Fabales</taxon>
        <taxon>Fabaceae</taxon>
        <taxon>Papilionoideae</taxon>
        <taxon>50 kb inversion clade</taxon>
        <taxon>NPAAA clade</taxon>
        <taxon>Hologalegina</taxon>
        <taxon>IRL clade</taxon>
        <taxon>Trifolieae</taxon>
        <taxon>Trifolium</taxon>
    </lineage>
</organism>
<feature type="transmembrane region" description="Helical" evidence="1">
    <location>
        <begin position="53"/>
        <end position="75"/>
    </location>
</feature>
<dbReference type="Proteomes" id="UP000236291">
    <property type="component" value="Unassembled WGS sequence"/>
</dbReference>
<dbReference type="AlphaFoldDB" id="A0A2K3MSE6"/>
<reference evidence="2 3" key="1">
    <citation type="journal article" date="2014" name="Am. J. Bot.">
        <title>Genome assembly and annotation for red clover (Trifolium pratense; Fabaceae).</title>
        <authorList>
            <person name="Istvanek J."/>
            <person name="Jaros M."/>
            <person name="Krenek A."/>
            <person name="Repkova J."/>
        </authorList>
    </citation>
    <scope>NUCLEOTIDE SEQUENCE [LARGE SCALE GENOMIC DNA]</scope>
    <source>
        <strain evidence="3">cv. Tatra</strain>
        <tissue evidence="2">Young leaves</tissue>
    </source>
</reference>
<protein>
    <submittedName>
        <fullName evidence="2">Uncharacterized protein</fullName>
    </submittedName>
</protein>
<gene>
    <name evidence="2" type="ORF">L195_g016831</name>
</gene>
<evidence type="ECO:0000256" key="1">
    <source>
        <dbReference type="SAM" id="Phobius"/>
    </source>
</evidence>
<evidence type="ECO:0000313" key="2">
    <source>
        <dbReference type="EMBL" id="PNX93676.1"/>
    </source>
</evidence>
<comment type="caution">
    <text evidence="2">The sequence shown here is derived from an EMBL/GenBank/DDBJ whole genome shotgun (WGS) entry which is preliminary data.</text>
</comment>
<name>A0A2K3MSE6_TRIPR</name>
<keyword evidence="1" id="KW-0812">Transmembrane</keyword>
<evidence type="ECO:0000313" key="3">
    <source>
        <dbReference type="Proteomes" id="UP000236291"/>
    </source>
</evidence>
<keyword evidence="1" id="KW-0472">Membrane</keyword>
<sequence>RVTLFCSVKKKKKKKIEEGAVIVVAVVLIVIELKDEQMLFLFQCSYSWLFLKGSLHLLHKLCFLIVAGTVVMLNLRSQNLVTHHQK</sequence>
<accession>A0A2K3MSE6</accession>
<dbReference type="EMBL" id="ASHM01011725">
    <property type="protein sequence ID" value="PNX93676.1"/>
    <property type="molecule type" value="Genomic_DNA"/>
</dbReference>
<feature type="transmembrane region" description="Helical" evidence="1">
    <location>
        <begin position="16"/>
        <end position="33"/>
    </location>
</feature>